<dbReference type="EMBL" id="CATQJL010000112">
    <property type="protein sequence ID" value="CAJ0594067.1"/>
    <property type="molecule type" value="Genomic_DNA"/>
</dbReference>
<gene>
    <name evidence="16" type="ORF">CYNAS_LOCUS6050</name>
</gene>
<keyword evidence="7" id="KW-0915">Sodium</keyword>
<keyword evidence="8 13" id="KW-0406">Ion transport</keyword>
<evidence type="ECO:0000256" key="3">
    <source>
        <dbReference type="ARBA" id="ARBA00022448"/>
    </source>
</evidence>
<evidence type="ECO:0000256" key="7">
    <source>
        <dbReference type="ARBA" id="ARBA00023053"/>
    </source>
</evidence>
<keyword evidence="9 15" id="KW-0472">Membrane</keyword>
<dbReference type="GO" id="GO:0005886">
    <property type="term" value="C:plasma membrane"/>
    <property type="evidence" value="ECO:0007669"/>
    <property type="project" value="TreeGrafter"/>
</dbReference>
<evidence type="ECO:0000256" key="5">
    <source>
        <dbReference type="ARBA" id="ARBA00022692"/>
    </source>
</evidence>
<organism evidence="16 17">
    <name type="scientific">Cylicocyclus nassatus</name>
    <name type="common">Nematode worm</name>
    <dbReference type="NCBI Taxonomy" id="53992"/>
    <lineage>
        <taxon>Eukaryota</taxon>
        <taxon>Metazoa</taxon>
        <taxon>Ecdysozoa</taxon>
        <taxon>Nematoda</taxon>
        <taxon>Chromadorea</taxon>
        <taxon>Rhabditida</taxon>
        <taxon>Rhabditina</taxon>
        <taxon>Rhabditomorpha</taxon>
        <taxon>Strongyloidea</taxon>
        <taxon>Strongylidae</taxon>
        <taxon>Cylicocyclus</taxon>
    </lineage>
</organism>
<evidence type="ECO:0000256" key="4">
    <source>
        <dbReference type="ARBA" id="ARBA00022461"/>
    </source>
</evidence>
<keyword evidence="12 13" id="KW-0407">Ion channel</keyword>
<evidence type="ECO:0000313" key="16">
    <source>
        <dbReference type="EMBL" id="CAJ0594067.1"/>
    </source>
</evidence>
<evidence type="ECO:0000256" key="6">
    <source>
        <dbReference type="ARBA" id="ARBA00022989"/>
    </source>
</evidence>
<feature type="region of interest" description="Disordered" evidence="14">
    <location>
        <begin position="441"/>
        <end position="476"/>
    </location>
</feature>
<feature type="transmembrane region" description="Helical" evidence="15">
    <location>
        <begin position="399"/>
        <end position="425"/>
    </location>
</feature>
<dbReference type="AlphaFoldDB" id="A0AA36M124"/>
<dbReference type="PANTHER" id="PTHR11690:SF153">
    <property type="entry name" value="AMILORIDE-SENSITIVE SODIUM CHANNEL"/>
    <property type="match status" value="1"/>
</dbReference>
<keyword evidence="4 13" id="KW-0894">Sodium channel</keyword>
<dbReference type="InterPro" id="IPR001873">
    <property type="entry name" value="ENaC"/>
</dbReference>
<evidence type="ECO:0000256" key="13">
    <source>
        <dbReference type="RuleBase" id="RU000679"/>
    </source>
</evidence>
<keyword evidence="5 13" id="KW-0812">Transmembrane</keyword>
<proteinExistence type="inferred from homology"/>
<name>A0AA36M124_CYLNA</name>
<evidence type="ECO:0000256" key="12">
    <source>
        <dbReference type="ARBA" id="ARBA00023303"/>
    </source>
</evidence>
<dbReference type="PRINTS" id="PR01078">
    <property type="entry name" value="AMINACHANNEL"/>
</dbReference>
<dbReference type="Gene3D" id="1.10.287.770">
    <property type="entry name" value="YojJ-like"/>
    <property type="match status" value="1"/>
</dbReference>
<keyword evidence="17" id="KW-1185">Reference proteome</keyword>
<comment type="similarity">
    <text evidence="2 13">Belongs to the amiloride-sensitive sodium channel (TC 1.A.6) family.</text>
</comment>
<evidence type="ECO:0000256" key="15">
    <source>
        <dbReference type="SAM" id="Phobius"/>
    </source>
</evidence>
<dbReference type="Proteomes" id="UP001176961">
    <property type="component" value="Unassembled WGS sequence"/>
</dbReference>
<evidence type="ECO:0000256" key="14">
    <source>
        <dbReference type="SAM" id="MobiDB-lite"/>
    </source>
</evidence>
<evidence type="ECO:0000256" key="10">
    <source>
        <dbReference type="ARBA" id="ARBA00023180"/>
    </source>
</evidence>
<comment type="subcellular location">
    <subcellularLocation>
        <location evidence="1">Membrane</location>
        <topology evidence="1">Multi-pass membrane protein</topology>
    </subcellularLocation>
</comment>
<reference evidence="16" key="1">
    <citation type="submission" date="2023-07" db="EMBL/GenBank/DDBJ databases">
        <authorList>
            <consortium name="CYATHOMIX"/>
        </authorList>
    </citation>
    <scope>NUCLEOTIDE SEQUENCE</scope>
    <source>
        <strain evidence="16">N/A</strain>
    </source>
</reference>
<dbReference type="Gene3D" id="2.60.470.10">
    <property type="entry name" value="Acid-sensing ion channels like domains"/>
    <property type="match status" value="1"/>
</dbReference>
<evidence type="ECO:0000256" key="11">
    <source>
        <dbReference type="ARBA" id="ARBA00023201"/>
    </source>
</evidence>
<protein>
    <submittedName>
        <fullName evidence="16">Uncharacterized protein</fullName>
    </submittedName>
</protein>
<comment type="caution">
    <text evidence="16">The sequence shown here is derived from an EMBL/GenBank/DDBJ whole genome shotgun (WGS) entry which is preliminary data.</text>
</comment>
<dbReference type="PANTHER" id="PTHR11690">
    <property type="entry name" value="AMILORIDE-SENSITIVE SODIUM CHANNEL-RELATED"/>
    <property type="match status" value="1"/>
</dbReference>
<evidence type="ECO:0000256" key="2">
    <source>
        <dbReference type="ARBA" id="ARBA00007193"/>
    </source>
</evidence>
<feature type="transmembrane region" description="Helical" evidence="15">
    <location>
        <begin position="45"/>
        <end position="66"/>
    </location>
</feature>
<evidence type="ECO:0000256" key="8">
    <source>
        <dbReference type="ARBA" id="ARBA00023065"/>
    </source>
</evidence>
<accession>A0AA36M124</accession>
<dbReference type="Pfam" id="PF00858">
    <property type="entry name" value="ASC"/>
    <property type="match status" value="1"/>
</dbReference>
<keyword evidence="3 13" id="KW-0813">Transport</keyword>
<evidence type="ECO:0000313" key="17">
    <source>
        <dbReference type="Proteomes" id="UP001176961"/>
    </source>
</evidence>
<evidence type="ECO:0000256" key="1">
    <source>
        <dbReference type="ARBA" id="ARBA00004141"/>
    </source>
</evidence>
<feature type="compositionally biased region" description="Basic and acidic residues" evidence="14">
    <location>
        <begin position="441"/>
        <end position="451"/>
    </location>
</feature>
<evidence type="ECO:0000256" key="9">
    <source>
        <dbReference type="ARBA" id="ARBA00023136"/>
    </source>
</evidence>
<dbReference type="GO" id="GO:0015280">
    <property type="term" value="F:ligand-gated sodium channel activity"/>
    <property type="evidence" value="ECO:0007669"/>
    <property type="project" value="TreeGrafter"/>
</dbReference>
<sequence length="476" mass="53786">MKKAPEKEKTIFMKGMIYVLHDFSWWTSTHGVPHIGLANARWLRIFWIFVVLACLGGFIWQLTVLLKKYLSYSVNTETALHFSERVFPTVTLCHLNPWKKEEVMKAELKMKRLVEAYENLGTNSTEYGFSDRLDGDRQQRAAALTLMMSERLHSKPSSSKIAYNYGDLVISCTYNAKLCELTDFRNFYDSTYGVCQTFNFKGNYTSSKAGPLFGLRMVIRTDQAKYLPWTETAGMVIAIHGKDEMPYPDVLGYFAPPGTATSIGVRFVSTERLPNPYGTCTTQTMLDEKHYKGPYEVESCFRNCLQEKIIKNCGCYDPEYPHANGSTILSCDNTNDTLSRLDCIERISNADSSVFDIIKECNCPQPCRVESYAATVSTAKWPSKSFKLVNLVSDIGGQVGLFLGMSIISLLEFATLILLLCCYCATHKSRKRDIEEIENRSKLSTEAERNRKAANKRKGIYGESDVTLPPPVISAN</sequence>
<keyword evidence="10" id="KW-0325">Glycoprotein</keyword>
<dbReference type="PROSITE" id="PS01206">
    <property type="entry name" value="ASC"/>
    <property type="match status" value="1"/>
</dbReference>
<dbReference type="InterPro" id="IPR020903">
    <property type="entry name" value="ENaC_CS"/>
</dbReference>
<keyword evidence="6 15" id="KW-1133">Transmembrane helix</keyword>
<keyword evidence="11 13" id="KW-0739">Sodium transport</keyword>